<dbReference type="EMBL" id="CP058608">
    <property type="protein sequence ID" value="QLG73360.1"/>
    <property type="molecule type" value="Genomic_DNA"/>
</dbReference>
<dbReference type="RefSeq" id="XP_037145087.1">
    <property type="nucleotide sequence ID" value="XM_037289192.1"/>
</dbReference>
<feature type="compositionally biased region" description="Low complexity" evidence="4">
    <location>
        <begin position="180"/>
        <end position="192"/>
    </location>
</feature>
<proteinExistence type="predicted"/>
<dbReference type="SUPFAM" id="SSF48403">
    <property type="entry name" value="Ankyrin repeat"/>
    <property type="match status" value="1"/>
</dbReference>
<feature type="region of interest" description="Disordered" evidence="4">
    <location>
        <begin position="413"/>
        <end position="462"/>
    </location>
</feature>
<dbReference type="InterPro" id="IPR036887">
    <property type="entry name" value="HTH_APSES_sf"/>
</dbReference>
<feature type="domain" description="HTH APSES-type" evidence="5">
    <location>
        <begin position="60"/>
        <end position="170"/>
    </location>
</feature>
<dbReference type="SUPFAM" id="SSF54616">
    <property type="entry name" value="DNA-binding domain of Mlu1-box binding protein MBP1"/>
    <property type="match status" value="1"/>
</dbReference>
<dbReference type="PANTHER" id="PTHR43828">
    <property type="entry name" value="ASPARAGINASE"/>
    <property type="match status" value="1"/>
</dbReference>
<feature type="compositionally biased region" description="Polar residues" evidence="4">
    <location>
        <begin position="413"/>
        <end position="444"/>
    </location>
</feature>
<dbReference type="GO" id="GO:0001228">
    <property type="term" value="F:DNA-binding transcription activator activity, RNA polymerase II-specific"/>
    <property type="evidence" value="ECO:0007669"/>
    <property type="project" value="UniProtKB-ARBA"/>
</dbReference>
<evidence type="ECO:0000256" key="2">
    <source>
        <dbReference type="ARBA" id="ARBA00023043"/>
    </source>
</evidence>
<evidence type="ECO:0000256" key="4">
    <source>
        <dbReference type="SAM" id="MobiDB-lite"/>
    </source>
</evidence>
<evidence type="ECO:0000259" key="5">
    <source>
        <dbReference type="PROSITE" id="PS51299"/>
    </source>
</evidence>
<protein>
    <recommendedName>
        <fullName evidence="5">HTH APSES-type domain-containing protein</fullName>
    </recommendedName>
</protein>
<name>A0A7H9B3Z1_ZYGMR</name>
<dbReference type="GO" id="GO:0030907">
    <property type="term" value="C:MBF transcription complex"/>
    <property type="evidence" value="ECO:0007669"/>
    <property type="project" value="TreeGrafter"/>
</dbReference>
<dbReference type="InterPro" id="IPR036770">
    <property type="entry name" value="Ankyrin_rpt-contain_sf"/>
</dbReference>
<evidence type="ECO:0000313" key="6">
    <source>
        <dbReference type="EMBL" id="QLG73360.1"/>
    </source>
</evidence>
<gene>
    <name evidence="6" type="ORF">HG535_0E04440</name>
</gene>
<evidence type="ECO:0000313" key="7">
    <source>
        <dbReference type="Proteomes" id="UP000509704"/>
    </source>
</evidence>
<dbReference type="InterPro" id="IPR003163">
    <property type="entry name" value="Tscrpt_reg_HTH_APSES-type"/>
</dbReference>
<feature type="region of interest" description="Disordered" evidence="4">
    <location>
        <begin position="163"/>
        <end position="228"/>
    </location>
</feature>
<dbReference type="AlphaFoldDB" id="A0A7H9B3Z1"/>
<reference evidence="6 7" key="1">
    <citation type="submission" date="2020-07" db="EMBL/GenBank/DDBJ databases">
        <title>The yeast mating-type switching endonuclease HO is a domesticated member of an unorthodox homing genetic element family.</title>
        <authorList>
            <person name="Coughlan A.Y."/>
            <person name="Lombardi L."/>
            <person name="Braun-Galleani S."/>
            <person name="Martos A.R."/>
            <person name="Galeote V."/>
            <person name="Bigey F."/>
            <person name="Dequin S."/>
            <person name="Byrne K.P."/>
            <person name="Wolfe K.H."/>
        </authorList>
    </citation>
    <scope>NUCLEOTIDE SEQUENCE [LARGE SCALE GENOMIC DNA]</scope>
    <source>
        <strain evidence="6 7">NRRL Y-6702</strain>
    </source>
</reference>
<keyword evidence="2 3" id="KW-0040">ANK repeat</keyword>
<dbReference type="KEGG" id="zmk:HG535_0E04440"/>
<evidence type="ECO:0000256" key="1">
    <source>
        <dbReference type="ARBA" id="ARBA00022737"/>
    </source>
</evidence>
<dbReference type="PROSITE" id="PS50297">
    <property type="entry name" value="ANK_REP_REGION"/>
    <property type="match status" value="2"/>
</dbReference>
<feature type="region of interest" description="Disordered" evidence="4">
    <location>
        <begin position="735"/>
        <end position="792"/>
    </location>
</feature>
<feature type="compositionally biased region" description="Polar residues" evidence="4">
    <location>
        <begin position="453"/>
        <end position="462"/>
    </location>
</feature>
<dbReference type="GO" id="GO:0033309">
    <property type="term" value="C:SBF transcription complex"/>
    <property type="evidence" value="ECO:0007669"/>
    <property type="project" value="TreeGrafter"/>
</dbReference>
<dbReference type="Proteomes" id="UP000509704">
    <property type="component" value="Chromosome 5"/>
</dbReference>
<dbReference type="Pfam" id="PF00023">
    <property type="entry name" value="Ank"/>
    <property type="match status" value="2"/>
</dbReference>
<dbReference type="GO" id="GO:0003677">
    <property type="term" value="F:DNA binding"/>
    <property type="evidence" value="ECO:0007669"/>
    <property type="project" value="InterPro"/>
</dbReference>
<dbReference type="InterPro" id="IPR002110">
    <property type="entry name" value="Ankyrin_rpt"/>
</dbReference>
<dbReference type="SMART" id="SM00248">
    <property type="entry name" value="ANK"/>
    <property type="match status" value="3"/>
</dbReference>
<dbReference type="InterPro" id="IPR018004">
    <property type="entry name" value="KilA/APSES_HTH"/>
</dbReference>
<feature type="compositionally biased region" description="Basic and acidic residues" evidence="4">
    <location>
        <begin position="750"/>
        <end position="784"/>
    </location>
</feature>
<dbReference type="Gene3D" id="3.10.260.10">
    <property type="entry name" value="Transcription regulator HTH, APSES-type DNA-binding domain"/>
    <property type="match status" value="1"/>
</dbReference>
<dbReference type="Pfam" id="PF04383">
    <property type="entry name" value="KilA-N"/>
    <property type="match status" value="1"/>
</dbReference>
<dbReference type="PANTHER" id="PTHR43828:SF7">
    <property type="entry name" value="REGULATORY PROTEIN SWI4"/>
    <property type="match status" value="1"/>
</dbReference>
<evidence type="ECO:0000256" key="3">
    <source>
        <dbReference type="PROSITE-ProRule" id="PRU00023"/>
    </source>
</evidence>
<dbReference type="OrthoDB" id="6718656at2759"/>
<keyword evidence="7" id="KW-1185">Reference proteome</keyword>
<dbReference type="PROSITE" id="PS50088">
    <property type="entry name" value="ANK_REPEAT"/>
    <property type="match status" value="2"/>
</dbReference>
<dbReference type="InterPro" id="IPR051642">
    <property type="entry name" value="SWI6-like"/>
</dbReference>
<accession>A0A7H9B3Z1</accession>
<sequence>MAYGTVIMDTGGNRAALASSTGAAVGGSDDVDGSGIRAGAIAGNGETGLQMEEIIPVPIIEMATYAETDVFECYVRGFESRIVMRRKHDDWINITQVFKIAKFSKTQRTKVLEKESSDMENEKVQGGYGRFQGTWIPLDKAKYMVNKYNIRDPVVNKILEFELDPNNPPVKRSKNSVLKRSSPNGRISSPSSYNKTPKKKNQANSSSLSRKTKKNSIHLQPNPSPLHNVVFQTPQQVHTISANNATTISAMSNNNESSNEKELNMSQINSNETPLTMNYSATQKPLQFYPVPTNLTHPQKLSRDKPHLINFIPDGPNQGVFASQQLQAQRKSALLDNDSMRHVGKKRKKGIDNTSLGLLENGINENHNEHLDISSKNKKKNNHNYNALMKGNSMEKSHYKMKKQQQTPWQNFRGGANNNPPINSSSYQNYVHRNNHSNTSSLEMFSTHEDPTPMSSRSASPNDYNGIPTAPATAIDNGEGIQNGDLNGDMTQEDNNVLTLEEYKELILQVLSSEDGSSKDYALPPQMYHPPPNLDINFEIDDQGHTPLHWATAMANVPLIKLLIALNANALQCNSRGFNCITKSTFYNNCFKAASFGEVSSVLRICLITPDSNGRLPLHYLVELSVNKSKDPVVINSYMDTVIQNLGQEDYTLLRMCLNFQDNAGNTALHLAALNMNLELCNKLCYLGSSMDVTNYDNDTPASILAKFNLVPPTSVNSFSTPQFVKNHKSSTSTFLEAPVATTPGISLPRSRENLRSDKTNKVSRNADDDNGKNENRDVDKENRGNFVGGNNEFIQKDHGILRSTPYISSKKTASRNFLSGGDTTTFTTLMDDLSNIDSFVTSSVLKDIKSTPSKPLEDSPILFRKRDATATESNTNNDATLSTVLKKPVDISGSLDSPLAAIVATPLGTTQNSKAITGVLSSANRLREISNSLVISINSEISKLKTETSDVEVGLDGVKQNLEITQNSEKELLSQFEEGIGFESVQELQGKTEQLRQLVDNGKNIFMSCVEKSQALNLATFVQEEESKVNSDTSNSPSPISPRKDQIMKSLRLATELGLLQFKRRLKLNKISDARCNVNLSSKVTKYRRLIGMTVENIDSKLDEIEMDLRAPA</sequence>
<feature type="repeat" description="ANK" evidence="3">
    <location>
        <begin position="664"/>
        <end position="696"/>
    </location>
</feature>
<dbReference type="PROSITE" id="PS51299">
    <property type="entry name" value="HTH_APSES"/>
    <property type="match status" value="1"/>
</dbReference>
<feature type="repeat" description="ANK" evidence="3">
    <location>
        <begin position="543"/>
        <end position="575"/>
    </location>
</feature>
<keyword evidence="1" id="KW-0677">Repeat</keyword>
<dbReference type="FunFam" id="3.10.260.10:FF:000006">
    <property type="entry name" value="Swi4p"/>
    <property type="match status" value="1"/>
</dbReference>
<dbReference type="Gene3D" id="1.25.40.20">
    <property type="entry name" value="Ankyrin repeat-containing domain"/>
    <property type="match status" value="1"/>
</dbReference>
<dbReference type="SMART" id="SM01252">
    <property type="entry name" value="KilA-N"/>
    <property type="match status" value="1"/>
</dbReference>
<dbReference type="GeneID" id="59237102"/>
<organism evidence="6 7">
    <name type="scientific">Zygotorulaspora mrakii</name>
    <name type="common">Zygosaccharomyces mrakii</name>
    <dbReference type="NCBI Taxonomy" id="42260"/>
    <lineage>
        <taxon>Eukaryota</taxon>
        <taxon>Fungi</taxon>
        <taxon>Dikarya</taxon>
        <taxon>Ascomycota</taxon>
        <taxon>Saccharomycotina</taxon>
        <taxon>Saccharomycetes</taxon>
        <taxon>Saccharomycetales</taxon>
        <taxon>Saccharomycetaceae</taxon>
        <taxon>Zygotorulaspora</taxon>
    </lineage>
</organism>